<evidence type="ECO:0000313" key="3">
    <source>
        <dbReference type="Proteomes" id="UP001147653"/>
    </source>
</evidence>
<comment type="caution">
    <text evidence="2">The sequence shown here is derived from an EMBL/GenBank/DDBJ whole genome shotgun (WGS) entry which is preliminary data.</text>
</comment>
<accession>A0A9X3NDJ0</accession>
<dbReference type="Proteomes" id="UP001147653">
    <property type="component" value="Unassembled WGS sequence"/>
</dbReference>
<dbReference type="RefSeq" id="WP_270028541.1">
    <property type="nucleotide sequence ID" value="NZ_JAPDDP010000068.1"/>
</dbReference>
<proteinExistence type="predicted"/>
<gene>
    <name evidence="2" type="ORF">OJ997_27695</name>
</gene>
<dbReference type="AlphaFoldDB" id="A0A9X3NDJ0"/>
<keyword evidence="1" id="KW-0175">Coiled coil</keyword>
<evidence type="ECO:0000313" key="2">
    <source>
        <dbReference type="EMBL" id="MDA0184124.1"/>
    </source>
</evidence>
<organism evidence="2 3">
    <name type="scientific">Solirubrobacter phytolaccae</name>
    <dbReference type="NCBI Taxonomy" id="1404360"/>
    <lineage>
        <taxon>Bacteria</taxon>
        <taxon>Bacillati</taxon>
        <taxon>Actinomycetota</taxon>
        <taxon>Thermoleophilia</taxon>
        <taxon>Solirubrobacterales</taxon>
        <taxon>Solirubrobacteraceae</taxon>
        <taxon>Solirubrobacter</taxon>
    </lineage>
</organism>
<protein>
    <submittedName>
        <fullName evidence="2">Uncharacterized protein</fullName>
    </submittedName>
</protein>
<sequence length="126" mass="14672">MSVQDAESERVLDLVRQEIARDRAERLQPRPVPTWRELAEQQDLKRAARQQATEQAEQARLQRVKQLAPKAKRMRRELEEAERAYADADAAFEQIRDARQQIDDTRRQLSNKLAHLEQGTDLDVSA</sequence>
<name>A0A9X3NDJ0_9ACTN</name>
<evidence type="ECO:0000256" key="1">
    <source>
        <dbReference type="SAM" id="Coils"/>
    </source>
</evidence>
<dbReference type="EMBL" id="JAPDDP010000068">
    <property type="protein sequence ID" value="MDA0184124.1"/>
    <property type="molecule type" value="Genomic_DNA"/>
</dbReference>
<reference evidence="2" key="1">
    <citation type="submission" date="2022-10" db="EMBL/GenBank/DDBJ databases">
        <title>The WGS of Solirubrobacter phytolaccae KCTC 29190.</title>
        <authorList>
            <person name="Jiang Z."/>
        </authorList>
    </citation>
    <scope>NUCLEOTIDE SEQUENCE</scope>
    <source>
        <strain evidence="2">KCTC 29190</strain>
    </source>
</reference>
<feature type="coiled-coil region" evidence="1">
    <location>
        <begin position="38"/>
        <end position="115"/>
    </location>
</feature>
<keyword evidence="3" id="KW-1185">Reference proteome</keyword>